<dbReference type="AlphaFoldDB" id="A0A6G7XBM1"/>
<feature type="compositionally biased region" description="Basic and acidic residues" evidence="1">
    <location>
        <begin position="294"/>
        <end position="307"/>
    </location>
</feature>
<feature type="compositionally biased region" description="Basic and acidic residues" evidence="1">
    <location>
        <begin position="257"/>
        <end position="272"/>
    </location>
</feature>
<dbReference type="KEGG" id="lvi:G7068_01315"/>
<accession>A0A6G7XBM1</accession>
<gene>
    <name evidence="3" type="ORF">G7068_01315</name>
</gene>
<dbReference type="RefSeq" id="WP_166287773.1">
    <property type="nucleotide sequence ID" value="NZ_CP049863.1"/>
</dbReference>
<dbReference type="NCBIfam" id="NF040712">
    <property type="entry name" value="SepH"/>
    <property type="match status" value="1"/>
</dbReference>
<feature type="domain" description="DUF3071" evidence="2">
    <location>
        <begin position="1"/>
        <end position="160"/>
    </location>
</feature>
<feature type="compositionally biased region" description="Low complexity" evidence="1">
    <location>
        <begin position="341"/>
        <end position="357"/>
    </location>
</feature>
<dbReference type="Proteomes" id="UP000502677">
    <property type="component" value="Chromosome"/>
</dbReference>
<feature type="compositionally biased region" description="Basic and acidic residues" evidence="1">
    <location>
        <begin position="371"/>
        <end position="385"/>
    </location>
</feature>
<dbReference type="EMBL" id="CP049863">
    <property type="protein sequence ID" value="QIK61994.1"/>
    <property type="molecule type" value="Genomic_DNA"/>
</dbReference>
<dbReference type="Pfam" id="PF11268">
    <property type="entry name" value="DUF3071"/>
    <property type="match status" value="1"/>
</dbReference>
<sequence>MDELRFVRREDQALIVVNGADEEFRLVVDDTVLSELRHLAKRDRQAGKVRPREIQALIRAGKSRAQVAEETGLEEADIERFEEPVLAERRYILELAQAVPVRTDVNDDSDQHFGGVIAERLIGLGVEDSDWNSWKDEETGWMIGLDFVAHEVSHRAIWAFAHRKGTLAPVNSDAVNLSKQGEVGDRLIPKLRAVDSEEKTGRFDSGAFDHSQLPMTDTDSDSEELQAGEQSAVDAESSDDSARVADPAPSLADANAEYERRKEIDHRAIKTDDSEEIDLSQTADLLDALRKRRGEREQSSRVSDSKAENAQPAAPVADPPAVADEPVVTPPRSIWGAAGVSGQATPSPAPSTTSGPPTLKPVADPVAPAAEQDKAEPKLDPEKSPRKGRASIPSWDDILFGTRSDEDPA</sequence>
<evidence type="ECO:0000259" key="2">
    <source>
        <dbReference type="Pfam" id="PF11268"/>
    </source>
</evidence>
<proteinExistence type="predicted"/>
<feature type="compositionally biased region" description="Low complexity" evidence="1">
    <location>
        <begin position="310"/>
        <end position="331"/>
    </location>
</feature>
<dbReference type="InterPro" id="IPR047682">
    <property type="entry name" value="SepH-like"/>
</dbReference>
<evidence type="ECO:0000313" key="4">
    <source>
        <dbReference type="Proteomes" id="UP000502677"/>
    </source>
</evidence>
<protein>
    <submittedName>
        <fullName evidence="3">DUF3071 domain-containing protein</fullName>
    </submittedName>
</protein>
<organism evidence="3 4">
    <name type="scientific">Leucobacter viscericola</name>
    <dbReference type="NCBI Taxonomy" id="2714935"/>
    <lineage>
        <taxon>Bacteria</taxon>
        <taxon>Bacillati</taxon>
        <taxon>Actinomycetota</taxon>
        <taxon>Actinomycetes</taxon>
        <taxon>Micrococcales</taxon>
        <taxon>Microbacteriaceae</taxon>
        <taxon>Leucobacter</taxon>
    </lineage>
</organism>
<feature type="region of interest" description="Disordered" evidence="1">
    <location>
        <begin position="199"/>
        <end position="409"/>
    </location>
</feature>
<reference evidence="3 4" key="1">
    <citation type="submission" date="2020-03" db="EMBL/GenBank/DDBJ databases">
        <title>Leucobacter sp. nov., isolated from beetles.</title>
        <authorList>
            <person name="Hyun D.-W."/>
            <person name="Bae J.-W."/>
        </authorList>
    </citation>
    <scope>NUCLEOTIDE SEQUENCE [LARGE SCALE GENOMIC DNA]</scope>
    <source>
        <strain evidence="3 4">HDW9C</strain>
    </source>
</reference>
<name>A0A6G7XBM1_9MICO</name>
<evidence type="ECO:0000313" key="3">
    <source>
        <dbReference type="EMBL" id="QIK61994.1"/>
    </source>
</evidence>
<evidence type="ECO:0000256" key="1">
    <source>
        <dbReference type="SAM" id="MobiDB-lite"/>
    </source>
</evidence>
<dbReference type="InterPro" id="IPR021421">
    <property type="entry name" value="DUF3071"/>
</dbReference>
<keyword evidence="4" id="KW-1185">Reference proteome</keyword>